<proteinExistence type="predicted"/>
<gene>
    <name evidence="2" type="ORF">X777_11756</name>
</gene>
<evidence type="ECO:0000313" key="2">
    <source>
        <dbReference type="EMBL" id="EZA49878.1"/>
    </source>
</evidence>
<sequence>MITPTYSYFSACREITEMDYPTVSARPFGSPSINRKRQPQKEKDSDAE</sequence>
<dbReference type="Proteomes" id="UP000053097">
    <property type="component" value="Unassembled WGS sequence"/>
</dbReference>
<organism evidence="2 3">
    <name type="scientific">Ooceraea biroi</name>
    <name type="common">Clonal raider ant</name>
    <name type="synonym">Cerapachys biroi</name>
    <dbReference type="NCBI Taxonomy" id="2015173"/>
    <lineage>
        <taxon>Eukaryota</taxon>
        <taxon>Metazoa</taxon>
        <taxon>Ecdysozoa</taxon>
        <taxon>Arthropoda</taxon>
        <taxon>Hexapoda</taxon>
        <taxon>Insecta</taxon>
        <taxon>Pterygota</taxon>
        <taxon>Neoptera</taxon>
        <taxon>Endopterygota</taxon>
        <taxon>Hymenoptera</taxon>
        <taxon>Apocrita</taxon>
        <taxon>Aculeata</taxon>
        <taxon>Formicoidea</taxon>
        <taxon>Formicidae</taxon>
        <taxon>Dorylinae</taxon>
        <taxon>Ooceraea</taxon>
    </lineage>
</organism>
<dbReference type="EMBL" id="KK107489">
    <property type="protein sequence ID" value="EZA49878.1"/>
    <property type="molecule type" value="Genomic_DNA"/>
</dbReference>
<reference evidence="2 3" key="1">
    <citation type="journal article" date="2014" name="Curr. Biol.">
        <title>The genome of the clonal raider ant Cerapachys biroi.</title>
        <authorList>
            <person name="Oxley P.R."/>
            <person name="Ji L."/>
            <person name="Fetter-Pruneda I."/>
            <person name="McKenzie S.K."/>
            <person name="Li C."/>
            <person name="Hu H."/>
            <person name="Zhang G."/>
            <person name="Kronauer D.J."/>
        </authorList>
    </citation>
    <scope>NUCLEOTIDE SEQUENCE [LARGE SCALE GENOMIC DNA]</scope>
</reference>
<evidence type="ECO:0000313" key="3">
    <source>
        <dbReference type="Proteomes" id="UP000053097"/>
    </source>
</evidence>
<evidence type="ECO:0000256" key="1">
    <source>
        <dbReference type="SAM" id="MobiDB-lite"/>
    </source>
</evidence>
<dbReference type="AlphaFoldDB" id="A0A026W1I2"/>
<accession>A0A026W1I2</accession>
<feature type="region of interest" description="Disordered" evidence="1">
    <location>
        <begin position="22"/>
        <end position="48"/>
    </location>
</feature>
<name>A0A026W1I2_OOCBI</name>
<feature type="compositionally biased region" description="Basic and acidic residues" evidence="1">
    <location>
        <begin position="39"/>
        <end position="48"/>
    </location>
</feature>
<protein>
    <submittedName>
        <fullName evidence="2">Uncharacterized protein</fullName>
    </submittedName>
</protein>
<keyword evidence="3" id="KW-1185">Reference proteome</keyword>